<dbReference type="CDD" id="cd02440">
    <property type="entry name" value="AdoMet_MTases"/>
    <property type="match status" value="1"/>
</dbReference>
<keyword evidence="2" id="KW-0808">Transferase</keyword>
<dbReference type="PATRIC" id="fig|1675527.3.peg.2354"/>
<gene>
    <name evidence="4" type="ORF">AIOL_002239</name>
</gene>
<dbReference type="Pfam" id="PF13489">
    <property type="entry name" value="Methyltransf_23"/>
    <property type="match status" value="1"/>
</dbReference>
<evidence type="ECO:0000256" key="3">
    <source>
        <dbReference type="ARBA" id="ARBA00022691"/>
    </source>
</evidence>
<evidence type="ECO:0000313" key="5">
    <source>
        <dbReference type="Proteomes" id="UP000037178"/>
    </source>
</evidence>
<evidence type="ECO:0000313" key="4">
    <source>
        <dbReference type="EMBL" id="KMW57278.1"/>
    </source>
</evidence>
<dbReference type="STRING" id="1675527.AIOL_002239"/>
<dbReference type="AlphaFoldDB" id="A0A0J9GUK9"/>
<evidence type="ECO:0008006" key="6">
    <source>
        <dbReference type="Google" id="ProtNLM"/>
    </source>
</evidence>
<proteinExistence type="predicted"/>
<name>A0A0J9GUK9_9RHOB</name>
<dbReference type="EMBL" id="LFTY01000002">
    <property type="protein sequence ID" value="KMW57278.1"/>
    <property type="molecule type" value="Genomic_DNA"/>
</dbReference>
<keyword evidence="5" id="KW-1185">Reference proteome</keyword>
<dbReference type="InterPro" id="IPR029063">
    <property type="entry name" value="SAM-dependent_MTases_sf"/>
</dbReference>
<reference evidence="4 5" key="1">
    <citation type="submission" date="2015-06" db="EMBL/GenBank/DDBJ databases">
        <title>Draft genome sequence of an Alphaproteobacteria species associated to the Mediterranean sponge Oscarella lobularis.</title>
        <authorList>
            <person name="Jourda C."/>
            <person name="Santini S."/>
            <person name="Claverie J.-M."/>
        </authorList>
    </citation>
    <scope>NUCLEOTIDE SEQUENCE [LARGE SCALE GENOMIC DNA]</scope>
    <source>
        <strain evidence="4">IGS</strain>
    </source>
</reference>
<organism evidence="4 5">
    <name type="scientific">Candidatus Rhodobacter oscarellae</name>
    <dbReference type="NCBI Taxonomy" id="1675527"/>
    <lineage>
        <taxon>Bacteria</taxon>
        <taxon>Pseudomonadati</taxon>
        <taxon>Pseudomonadota</taxon>
        <taxon>Alphaproteobacteria</taxon>
        <taxon>Rhodobacterales</taxon>
        <taxon>Rhodobacter group</taxon>
        <taxon>Rhodobacter</taxon>
    </lineage>
</organism>
<dbReference type="Proteomes" id="UP000037178">
    <property type="component" value="Unassembled WGS sequence"/>
</dbReference>
<evidence type="ECO:0000256" key="2">
    <source>
        <dbReference type="ARBA" id="ARBA00022679"/>
    </source>
</evidence>
<evidence type="ECO:0000256" key="1">
    <source>
        <dbReference type="ARBA" id="ARBA00022603"/>
    </source>
</evidence>
<dbReference type="PANTHER" id="PTHR43464">
    <property type="entry name" value="METHYLTRANSFERASE"/>
    <property type="match status" value="1"/>
</dbReference>
<keyword evidence="3" id="KW-0949">S-adenosyl-L-methionine</keyword>
<dbReference type="GO" id="GO:0032259">
    <property type="term" value="P:methylation"/>
    <property type="evidence" value="ECO:0007669"/>
    <property type="project" value="UniProtKB-KW"/>
</dbReference>
<dbReference type="PANTHER" id="PTHR43464:SF19">
    <property type="entry name" value="UBIQUINONE BIOSYNTHESIS O-METHYLTRANSFERASE, MITOCHONDRIAL"/>
    <property type="match status" value="1"/>
</dbReference>
<keyword evidence="1" id="KW-0489">Methyltransferase</keyword>
<accession>A0A0J9GUK9</accession>
<dbReference type="GO" id="GO:0008168">
    <property type="term" value="F:methyltransferase activity"/>
    <property type="evidence" value="ECO:0007669"/>
    <property type="project" value="UniProtKB-KW"/>
</dbReference>
<dbReference type="Gene3D" id="3.40.50.150">
    <property type="entry name" value="Vaccinia Virus protein VP39"/>
    <property type="match status" value="1"/>
</dbReference>
<sequence length="154" mass="15672">MDESQTRDFYDKWSDQYEADVGSAGYATPGRAAKALAAAVADQGSAILDFGCGTGLSGLAFAEAGFTVIDGIDPSGEMLEGARAKGVYRTLTQIEPGSALPLGYDAIAAVGVIGFGAAPVSVFDDVMAALAPGRALCAELQRPRVGASRVHGKA</sequence>
<protein>
    <recommendedName>
        <fullName evidence="6">Methyltransferase</fullName>
    </recommendedName>
</protein>
<comment type="caution">
    <text evidence="4">The sequence shown here is derived from an EMBL/GenBank/DDBJ whole genome shotgun (WGS) entry which is preliminary data.</text>
</comment>
<dbReference type="SUPFAM" id="SSF53335">
    <property type="entry name" value="S-adenosyl-L-methionine-dependent methyltransferases"/>
    <property type="match status" value="1"/>
</dbReference>